<feature type="transmembrane region" description="Helical" evidence="1">
    <location>
        <begin position="211"/>
        <end position="229"/>
    </location>
</feature>
<keyword evidence="1" id="KW-0472">Membrane</keyword>
<sequence length="231" mass="24512">MIAPPCLHRRPHSRPRSSQKATYKCLSKGICSRPENGRASAFKRLRELAAPDMAASKMMTGLVAILVTSTAQAADLRTMTMARMFVSGVLAISTMQPSLLPQVKDTVPSGSCPSNCTCSSQAGEDSTGSWPEQQEWVQRLCWLTSKASLFSIICSYAILSISGPVGGQGVVNSPPFMAARAGSYMGFYVALASAWLTLDVALALPIGWPGSICSSLVVCSVIAVIAFTHPH</sequence>
<proteinExistence type="predicted"/>
<keyword evidence="1" id="KW-1133">Transmembrane helix</keyword>
<dbReference type="Proteomes" id="UP001497392">
    <property type="component" value="Unassembled WGS sequence"/>
</dbReference>
<feature type="transmembrane region" description="Helical" evidence="1">
    <location>
        <begin position="185"/>
        <end position="204"/>
    </location>
</feature>
<comment type="caution">
    <text evidence="2">The sequence shown here is derived from an EMBL/GenBank/DDBJ whole genome shotgun (WGS) entry which is preliminary data.</text>
</comment>
<protein>
    <submittedName>
        <fullName evidence="2">G9618 protein</fullName>
    </submittedName>
</protein>
<reference evidence="2 3" key="1">
    <citation type="submission" date="2024-06" db="EMBL/GenBank/DDBJ databases">
        <authorList>
            <person name="Kraege A."/>
            <person name="Thomma B."/>
        </authorList>
    </citation>
    <scope>NUCLEOTIDE SEQUENCE [LARGE SCALE GENOMIC DNA]</scope>
</reference>
<name>A0ABP1G891_9CHLO</name>
<feature type="transmembrane region" description="Helical" evidence="1">
    <location>
        <begin position="147"/>
        <end position="165"/>
    </location>
</feature>
<evidence type="ECO:0000256" key="1">
    <source>
        <dbReference type="SAM" id="Phobius"/>
    </source>
</evidence>
<dbReference type="EMBL" id="CAXHTA020000016">
    <property type="protein sequence ID" value="CAL5226764.1"/>
    <property type="molecule type" value="Genomic_DNA"/>
</dbReference>
<evidence type="ECO:0000313" key="3">
    <source>
        <dbReference type="Proteomes" id="UP001497392"/>
    </source>
</evidence>
<keyword evidence="1" id="KW-0812">Transmembrane</keyword>
<keyword evidence="3" id="KW-1185">Reference proteome</keyword>
<organism evidence="2 3">
    <name type="scientific">Coccomyxa viridis</name>
    <dbReference type="NCBI Taxonomy" id="1274662"/>
    <lineage>
        <taxon>Eukaryota</taxon>
        <taxon>Viridiplantae</taxon>
        <taxon>Chlorophyta</taxon>
        <taxon>core chlorophytes</taxon>
        <taxon>Trebouxiophyceae</taxon>
        <taxon>Trebouxiophyceae incertae sedis</taxon>
        <taxon>Coccomyxaceae</taxon>
        <taxon>Coccomyxa</taxon>
    </lineage>
</organism>
<accession>A0ABP1G891</accession>
<evidence type="ECO:0000313" key="2">
    <source>
        <dbReference type="EMBL" id="CAL5226764.1"/>
    </source>
</evidence>
<gene>
    <name evidence="2" type="primary">g9618</name>
    <name evidence="2" type="ORF">VP750_LOCUS8670</name>
</gene>